<evidence type="ECO:0000256" key="6">
    <source>
        <dbReference type="ARBA" id="ARBA00023136"/>
    </source>
</evidence>
<name>A0A246F8G9_PSENT</name>
<dbReference type="Proteomes" id="UP000198145">
    <property type="component" value="Unassembled WGS sequence"/>
</dbReference>
<dbReference type="InterPro" id="IPR049177">
    <property type="entry name" value="MgtC_SapB_SrpB_YhiD_N"/>
</dbReference>
<dbReference type="AlphaFoldDB" id="A0A246F8G9"/>
<evidence type="ECO:0000256" key="7">
    <source>
        <dbReference type="RuleBase" id="RU365041"/>
    </source>
</evidence>
<comment type="similarity">
    <text evidence="2 7">Belongs to the MgtC/SapB family.</text>
</comment>
<dbReference type="PANTHER" id="PTHR33778">
    <property type="entry name" value="PROTEIN MGTC"/>
    <property type="match status" value="1"/>
</dbReference>
<feature type="transmembrane region" description="Helical" evidence="7">
    <location>
        <begin position="113"/>
        <end position="130"/>
    </location>
</feature>
<dbReference type="PRINTS" id="PR01837">
    <property type="entry name" value="MGTCSAPBPROT"/>
</dbReference>
<keyword evidence="4 7" id="KW-0812">Transmembrane</keyword>
<dbReference type="RefSeq" id="WP_088418542.1">
    <property type="nucleotide sequence ID" value="NZ_NJBA01000005.1"/>
</dbReference>
<evidence type="ECO:0000259" key="8">
    <source>
        <dbReference type="Pfam" id="PF02308"/>
    </source>
</evidence>
<reference evidence="9 10" key="1">
    <citation type="submission" date="2017-06" db="EMBL/GenBank/DDBJ databases">
        <title>Draft genome of Pseudomonas nitroreducens DF05.</title>
        <authorList>
            <person name="Iyer R."/>
        </authorList>
    </citation>
    <scope>NUCLEOTIDE SEQUENCE [LARGE SCALE GENOMIC DNA]</scope>
    <source>
        <strain evidence="9 10">DF05</strain>
    </source>
</reference>
<dbReference type="PANTHER" id="PTHR33778:SF1">
    <property type="entry name" value="MAGNESIUM TRANSPORTER YHID-RELATED"/>
    <property type="match status" value="1"/>
</dbReference>
<dbReference type="GO" id="GO:0032259">
    <property type="term" value="P:methylation"/>
    <property type="evidence" value="ECO:0007669"/>
    <property type="project" value="UniProtKB-KW"/>
</dbReference>
<evidence type="ECO:0000256" key="1">
    <source>
        <dbReference type="ARBA" id="ARBA00004651"/>
    </source>
</evidence>
<keyword evidence="6 7" id="KW-0472">Membrane</keyword>
<dbReference type="InterPro" id="IPR003416">
    <property type="entry name" value="MgtC/SapB/SrpB/YhiD_fam"/>
</dbReference>
<keyword evidence="9" id="KW-0489">Methyltransferase</keyword>
<accession>A0A246F8G9</accession>
<organism evidence="9 10">
    <name type="scientific">Pseudomonas nitroreducens</name>
    <dbReference type="NCBI Taxonomy" id="46680"/>
    <lineage>
        <taxon>Bacteria</taxon>
        <taxon>Pseudomonadati</taxon>
        <taxon>Pseudomonadota</taxon>
        <taxon>Gammaproteobacteria</taxon>
        <taxon>Pseudomonadales</taxon>
        <taxon>Pseudomonadaceae</taxon>
        <taxon>Pseudomonas</taxon>
    </lineage>
</organism>
<proteinExistence type="inferred from homology"/>
<keyword evidence="9" id="KW-0808">Transferase</keyword>
<comment type="subcellular location">
    <subcellularLocation>
        <location evidence="7">Cell inner membrane</location>
        <topology evidence="7">Multi-pass membrane protein</topology>
    </subcellularLocation>
    <subcellularLocation>
        <location evidence="1">Cell membrane</location>
        <topology evidence="1">Multi-pass membrane protein</topology>
    </subcellularLocation>
</comment>
<dbReference type="EMBL" id="NJBA01000005">
    <property type="protein sequence ID" value="OWP49873.1"/>
    <property type="molecule type" value="Genomic_DNA"/>
</dbReference>
<feature type="transmembrane region" description="Helical" evidence="7">
    <location>
        <begin position="84"/>
        <end position="101"/>
    </location>
</feature>
<evidence type="ECO:0000313" key="10">
    <source>
        <dbReference type="Proteomes" id="UP000198145"/>
    </source>
</evidence>
<dbReference type="eggNOG" id="COG1285">
    <property type="taxonomic scope" value="Bacteria"/>
</dbReference>
<dbReference type="GO" id="GO:0008168">
    <property type="term" value="F:methyltransferase activity"/>
    <property type="evidence" value="ECO:0007669"/>
    <property type="project" value="UniProtKB-KW"/>
</dbReference>
<feature type="transmembrane region" description="Helical" evidence="7">
    <location>
        <begin position="54"/>
        <end position="72"/>
    </location>
</feature>
<evidence type="ECO:0000256" key="5">
    <source>
        <dbReference type="ARBA" id="ARBA00022989"/>
    </source>
</evidence>
<keyword evidence="5 7" id="KW-1133">Transmembrane helix</keyword>
<protein>
    <recommendedName>
        <fullName evidence="7">Protein MgtC</fullName>
    </recommendedName>
</protein>
<evidence type="ECO:0000256" key="4">
    <source>
        <dbReference type="ARBA" id="ARBA00022692"/>
    </source>
</evidence>
<comment type="caution">
    <text evidence="9">The sequence shown here is derived from an EMBL/GenBank/DDBJ whole genome shotgun (WGS) entry which is preliminary data.</text>
</comment>
<dbReference type="GO" id="GO:0005886">
    <property type="term" value="C:plasma membrane"/>
    <property type="evidence" value="ECO:0007669"/>
    <property type="project" value="UniProtKB-SubCell"/>
</dbReference>
<evidence type="ECO:0000256" key="2">
    <source>
        <dbReference type="ARBA" id="ARBA00009298"/>
    </source>
</evidence>
<sequence>MDTLERIWATLIAEFSDLSEVEQITRASLRLALAVLLGGVLGYERESKGKAAGLRTHMLVTMGAALFVMAIREGTTEADAVSRVIQGIAAGIGFLCAGTILKGNRASDVKGLTTAAGLWLSTAIGISVGLGHSATAVLGTLLALLVLHCLPHGLERGREQESISPGQQREDRDVP</sequence>
<keyword evidence="7" id="KW-0997">Cell inner membrane</keyword>
<dbReference type="Pfam" id="PF02308">
    <property type="entry name" value="MgtC"/>
    <property type="match status" value="1"/>
</dbReference>
<evidence type="ECO:0000313" key="9">
    <source>
        <dbReference type="EMBL" id="OWP49873.1"/>
    </source>
</evidence>
<dbReference type="STRING" id="46680.GCA_000807755_00821"/>
<evidence type="ECO:0000256" key="3">
    <source>
        <dbReference type="ARBA" id="ARBA00022475"/>
    </source>
</evidence>
<feature type="domain" description="MgtC/SapB/SrpB/YhiD N-terminal" evidence="8">
    <location>
        <begin position="31"/>
        <end position="151"/>
    </location>
</feature>
<keyword evidence="3" id="KW-1003">Cell membrane</keyword>
<gene>
    <name evidence="9" type="ORF">CEG18_15655</name>
</gene>